<gene>
    <name evidence="3" type="ORF">JQ619_03310</name>
</gene>
<name>A0ABS5G0J2_9BRAD</name>
<evidence type="ECO:0000313" key="4">
    <source>
        <dbReference type="Proteomes" id="UP001314635"/>
    </source>
</evidence>
<protein>
    <recommendedName>
        <fullName evidence="5">Secreted protein</fullName>
    </recommendedName>
</protein>
<reference evidence="4" key="1">
    <citation type="journal article" date="2021" name="ISME J.">
        <title>Evolutionary origin and ecological implication of a unique nif island in free-living Bradyrhizobium lineages.</title>
        <authorList>
            <person name="Tao J."/>
        </authorList>
    </citation>
    <scope>NUCLEOTIDE SEQUENCE [LARGE SCALE GENOMIC DNA]</scope>
    <source>
        <strain evidence="4">SZCCT0094</strain>
    </source>
</reference>
<feature type="transmembrane region" description="Helical" evidence="2">
    <location>
        <begin position="58"/>
        <end position="79"/>
    </location>
</feature>
<keyword evidence="2" id="KW-0472">Membrane</keyword>
<evidence type="ECO:0000256" key="2">
    <source>
        <dbReference type="SAM" id="Phobius"/>
    </source>
</evidence>
<dbReference type="EMBL" id="JAFCLK010000003">
    <property type="protein sequence ID" value="MBR1134787.1"/>
    <property type="molecule type" value="Genomic_DNA"/>
</dbReference>
<keyword evidence="2" id="KW-1133">Transmembrane helix</keyword>
<evidence type="ECO:0000313" key="3">
    <source>
        <dbReference type="EMBL" id="MBR1134787.1"/>
    </source>
</evidence>
<sequence>MPVPTVRPTTTERPAALPARQASSHEPAEEPLTCILGFTAAGLFAACLALAIQHEVASFAVLELILICAAPPLAALVGLRIGRRR</sequence>
<comment type="caution">
    <text evidence="3">The sequence shown here is derived from an EMBL/GenBank/DDBJ whole genome shotgun (WGS) entry which is preliminary data.</text>
</comment>
<dbReference type="Proteomes" id="UP001314635">
    <property type="component" value="Unassembled WGS sequence"/>
</dbReference>
<dbReference type="RefSeq" id="WP_012040580.1">
    <property type="nucleotide sequence ID" value="NZ_JABFDP010000055.1"/>
</dbReference>
<feature type="region of interest" description="Disordered" evidence="1">
    <location>
        <begin position="1"/>
        <end position="27"/>
    </location>
</feature>
<organism evidence="3 4">
    <name type="scientific">Bradyrhizobium denitrificans</name>
    <dbReference type="NCBI Taxonomy" id="2734912"/>
    <lineage>
        <taxon>Bacteria</taxon>
        <taxon>Pseudomonadati</taxon>
        <taxon>Pseudomonadota</taxon>
        <taxon>Alphaproteobacteria</taxon>
        <taxon>Hyphomicrobiales</taxon>
        <taxon>Nitrobacteraceae</taxon>
        <taxon>Bradyrhizobium</taxon>
    </lineage>
</organism>
<accession>A0ABS5G0J2</accession>
<keyword evidence="2" id="KW-0812">Transmembrane</keyword>
<feature type="compositionally biased region" description="Low complexity" evidence="1">
    <location>
        <begin position="1"/>
        <end position="14"/>
    </location>
</feature>
<evidence type="ECO:0008006" key="5">
    <source>
        <dbReference type="Google" id="ProtNLM"/>
    </source>
</evidence>
<feature type="transmembrane region" description="Helical" evidence="2">
    <location>
        <begin position="32"/>
        <end position="52"/>
    </location>
</feature>
<keyword evidence="4" id="KW-1185">Reference proteome</keyword>
<evidence type="ECO:0000256" key="1">
    <source>
        <dbReference type="SAM" id="MobiDB-lite"/>
    </source>
</evidence>
<proteinExistence type="predicted"/>